<feature type="domain" description="SAF" evidence="2">
    <location>
        <begin position="74"/>
        <end position="134"/>
    </location>
</feature>
<evidence type="ECO:0000313" key="4">
    <source>
        <dbReference type="EMBL" id="TDW61417.1"/>
    </source>
</evidence>
<evidence type="ECO:0000256" key="1">
    <source>
        <dbReference type="SAM" id="MobiDB-lite"/>
    </source>
</evidence>
<protein>
    <submittedName>
        <fullName evidence="3 4">Pilus assembly protein CpaB</fullName>
    </submittedName>
</protein>
<dbReference type="EMBL" id="NQJF01000003">
    <property type="protein sequence ID" value="OYD25391.1"/>
    <property type="molecule type" value="Genomic_DNA"/>
</dbReference>
<reference evidence="3 5" key="1">
    <citation type="submission" date="2017-08" db="EMBL/GenBank/DDBJ databases">
        <title>Draft Genome Sequence of the Marine Bacterium Oceanimonas baumannii ATCC 700832.</title>
        <authorList>
            <person name="Mcclelland W.D."/>
            <person name="Brennan M.A."/>
            <person name="Trachtenberg A.M."/>
            <person name="Maclea K.S."/>
        </authorList>
    </citation>
    <scope>NUCLEOTIDE SEQUENCE [LARGE SCALE GENOMIC DNA]</scope>
    <source>
        <strain evidence="3 5">ATCC 700832</strain>
    </source>
</reference>
<dbReference type="Proteomes" id="UP000243640">
    <property type="component" value="Unassembled WGS sequence"/>
</dbReference>
<dbReference type="InterPro" id="IPR013974">
    <property type="entry name" value="SAF"/>
</dbReference>
<dbReference type="NCBIfam" id="TIGR03177">
    <property type="entry name" value="pilus_cpaB"/>
    <property type="match status" value="1"/>
</dbReference>
<dbReference type="InterPro" id="IPR031571">
    <property type="entry name" value="RcpC_dom"/>
</dbReference>
<dbReference type="Proteomes" id="UP000295058">
    <property type="component" value="Unassembled WGS sequence"/>
</dbReference>
<dbReference type="InterPro" id="IPR017592">
    <property type="entry name" value="Pilus_assmbl_Flp-typ_CpaB"/>
</dbReference>
<evidence type="ECO:0000313" key="3">
    <source>
        <dbReference type="EMBL" id="OYD25391.1"/>
    </source>
</evidence>
<dbReference type="OrthoDB" id="146902at2"/>
<dbReference type="CDD" id="cd11614">
    <property type="entry name" value="SAF_CpaB_FlgA_like"/>
    <property type="match status" value="1"/>
</dbReference>
<comment type="caution">
    <text evidence="3">The sequence shown here is derived from an EMBL/GenBank/DDBJ whole genome shotgun (WGS) entry which is preliminary data.</text>
</comment>
<sequence length="325" mass="35009">MNSRLTLGLAGLLLTGAIVAGYKGMQLSNQLDQEAAANTLPAPPSAPVTESPVSKTPVSAVERVTNWQDEEQRTPVLVLAKPLAPFEKITSEHLATEQLKIAPPGSFKTEESVLDRHVWQHLPAGTVLNASVFKAGGPLAQLIGKNERALAIAIDEVSGGGGFIQPGDYVDVLLYLRKNETNSDQTAQVVVPALRVLSFGEEVSVGPNGQSVQFSDEEDEKSASSRRRPAQNAVLAVPAPLTTRFMLAAQVGTLQLAVRSADEQRLADYFQHGLKDSELKEIERQLFQFEKLAIKQAKKAAQPGLVKRVASIPVYHGPDVSRQTP</sequence>
<organism evidence="3 5">
    <name type="scientific">Oceanimonas baumannii</name>
    <dbReference type="NCBI Taxonomy" id="129578"/>
    <lineage>
        <taxon>Bacteria</taxon>
        <taxon>Pseudomonadati</taxon>
        <taxon>Pseudomonadota</taxon>
        <taxon>Gammaproteobacteria</taxon>
        <taxon>Aeromonadales</taxon>
        <taxon>Aeromonadaceae</taxon>
        <taxon>Oceanimonas</taxon>
    </lineage>
</organism>
<dbReference type="AlphaFoldDB" id="A0A235CLC6"/>
<dbReference type="RefSeq" id="WP_094277222.1">
    <property type="nucleotide sequence ID" value="NZ_NQJF01000003.1"/>
</dbReference>
<accession>A0A235CLC6</accession>
<evidence type="ECO:0000313" key="5">
    <source>
        <dbReference type="Proteomes" id="UP000243640"/>
    </source>
</evidence>
<dbReference type="SMART" id="SM00858">
    <property type="entry name" value="SAF"/>
    <property type="match status" value="1"/>
</dbReference>
<name>A0A235CLC6_9GAMM</name>
<evidence type="ECO:0000259" key="2">
    <source>
        <dbReference type="SMART" id="SM00858"/>
    </source>
</evidence>
<gene>
    <name evidence="3" type="primary">cpaB</name>
    <name evidence="3" type="ORF">B6S09_04005</name>
    <name evidence="4" type="ORF">LY04_00957</name>
</gene>
<keyword evidence="6" id="KW-1185">Reference proteome</keyword>
<dbReference type="Pfam" id="PF08666">
    <property type="entry name" value="SAF"/>
    <property type="match status" value="1"/>
</dbReference>
<dbReference type="EMBL" id="SODO01000002">
    <property type="protein sequence ID" value="TDW61417.1"/>
    <property type="molecule type" value="Genomic_DNA"/>
</dbReference>
<dbReference type="Pfam" id="PF16976">
    <property type="entry name" value="RcpC"/>
    <property type="match status" value="1"/>
</dbReference>
<evidence type="ECO:0000313" key="6">
    <source>
        <dbReference type="Proteomes" id="UP000295058"/>
    </source>
</evidence>
<feature type="region of interest" description="Disordered" evidence="1">
    <location>
        <begin position="207"/>
        <end position="231"/>
    </location>
</feature>
<proteinExistence type="predicted"/>
<reference evidence="4 6" key="2">
    <citation type="submission" date="2019-03" db="EMBL/GenBank/DDBJ databases">
        <title>Genomic Encyclopedia of Archaeal and Bacterial Type Strains, Phase II (KMG-II): from individual species to whole genera.</title>
        <authorList>
            <person name="Goeker M."/>
        </authorList>
    </citation>
    <scope>NUCLEOTIDE SEQUENCE [LARGE SCALE GENOMIC DNA]</scope>
    <source>
        <strain evidence="4 6">DSM 15594</strain>
    </source>
</reference>